<dbReference type="Pfam" id="PF20434">
    <property type="entry name" value="BD-FAE"/>
    <property type="match status" value="1"/>
</dbReference>
<keyword evidence="1 3" id="KW-0378">Hydrolase</keyword>
<dbReference type="Gene3D" id="3.40.50.1820">
    <property type="entry name" value="alpha/beta hydrolase"/>
    <property type="match status" value="1"/>
</dbReference>
<dbReference type="RefSeq" id="WP_330092590.1">
    <property type="nucleotide sequence ID" value="NZ_JAUZMY010000015.1"/>
</dbReference>
<dbReference type="SUPFAM" id="SSF53474">
    <property type="entry name" value="alpha/beta-Hydrolases"/>
    <property type="match status" value="1"/>
</dbReference>
<proteinExistence type="predicted"/>
<dbReference type="GO" id="GO:0016787">
    <property type="term" value="F:hydrolase activity"/>
    <property type="evidence" value="ECO:0007669"/>
    <property type="project" value="UniProtKB-KW"/>
</dbReference>
<feature type="domain" description="BD-FAE-like" evidence="2">
    <location>
        <begin position="42"/>
        <end position="251"/>
    </location>
</feature>
<organism evidence="3 4">
    <name type="scientific">Nocardiopsis codii</name>
    <dbReference type="NCBI Taxonomy" id="3065942"/>
    <lineage>
        <taxon>Bacteria</taxon>
        <taxon>Bacillati</taxon>
        <taxon>Actinomycetota</taxon>
        <taxon>Actinomycetes</taxon>
        <taxon>Streptosporangiales</taxon>
        <taxon>Nocardiopsidaceae</taxon>
        <taxon>Nocardiopsis</taxon>
    </lineage>
</organism>
<dbReference type="EMBL" id="JAUZMY010000015">
    <property type="protein sequence ID" value="MEE2038812.1"/>
    <property type="molecule type" value="Genomic_DNA"/>
</dbReference>
<evidence type="ECO:0000313" key="3">
    <source>
        <dbReference type="EMBL" id="MEE2038812.1"/>
    </source>
</evidence>
<dbReference type="InterPro" id="IPR050300">
    <property type="entry name" value="GDXG_lipolytic_enzyme"/>
</dbReference>
<sequence>MSHASTSPSADSDPDTASTSSCRVAVDTAFVFARRDTGDLLLDLYRPASAERPVPVVLWVHGGGWYAGDRTQAPDLVRRVRASGYAFASIDYRLSDQESFPAQLHDVRAAIRFLRRHAEGFGLDPQAIGVWGGSAGGHLAALAGLTGHIGALVDEEDTGGDPSVQAVVASYAPVDLAVVVAEAQSGHSDADAAASPEGRLLGGAPAELVDAARYACPLTWVHADAPPFQLSHGTVDDLVSYRQSELLHDALAAAGASSELYLLDGYKHGFLNEAGGLDGQPAAVMDDGRLELEGAARAARRRTAEPDAGEVRTTFGFATVDDFLRRHLPVHLRQSGVPGQPGHQHRRALCAADPQLPHHSRDPRLRPGSAG</sequence>
<accession>A0ABU7K9Y3</accession>
<comment type="caution">
    <text evidence="3">The sequence shown here is derived from an EMBL/GenBank/DDBJ whole genome shotgun (WGS) entry which is preliminary data.</text>
</comment>
<dbReference type="PANTHER" id="PTHR48081">
    <property type="entry name" value="AB HYDROLASE SUPERFAMILY PROTEIN C4A8.06C"/>
    <property type="match status" value="1"/>
</dbReference>
<dbReference type="PANTHER" id="PTHR48081:SF13">
    <property type="entry name" value="ALPHA_BETA HYDROLASE"/>
    <property type="match status" value="1"/>
</dbReference>
<keyword evidence="4" id="KW-1185">Reference proteome</keyword>
<evidence type="ECO:0000256" key="1">
    <source>
        <dbReference type="ARBA" id="ARBA00022801"/>
    </source>
</evidence>
<dbReference type="InterPro" id="IPR049492">
    <property type="entry name" value="BD-FAE-like_dom"/>
</dbReference>
<protein>
    <submittedName>
        <fullName evidence="3">Alpha/beta hydrolase</fullName>
    </submittedName>
</protein>
<gene>
    <name evidence="3" type="ORF">Q8791_16435</name>
</gene>
<dbReference type="Proteomes" id="UP001356095">
    <property type="component" value="Unassembled WGS sequence"/>
</dbReference>
<reference evidence="3 4" key="1">
    <citation type="submission" date="2023-08" db="EMBL/GenBank/DDBJ databases">
        <authorList>
            <person name="Girao M."/>
            <person name="Carvalho M.F."/>
        </authorList>
    </citation>
    <scope>NUCLEOTIDE SEQUENCE [LARGE SCALE GENOMIC DNA]</scope>
    <source>
        <strain evidence="3 4">CT-R113</strain>
    </source>
</reference>
<name>A0ABU7K9Y3_9ACTN</name>
<dbReference type="InterPro" id="IPR029058">
    <property type="entry name" value="AB_hydrolase_fold"/>
</dbReference>
<evidence type="ECO:0000313" key="4">
    <source>
        <dbReference type="Proteomes" id="UP001356095"/>
    </source>
</evidence>
<evidence type="ECO:0000259" key="2">
    <source>
        <dbReference type="Pfam" id="PF20434"/>
    </source>
</evidence>